<name>A0A8H6LCU0_FUSOX</name>
<gene>
    <name evidence="2" type="ORF">HZS61_005607</name>
</gene>
<comment type="caution">
    <text evidence="2">The sequence shown here is derived from an EMBL/GenBank/DDBJ whole genome shotgun (WGS) entry which is preliminary data.</text>
</comment>
<feature type="transmembrane region" description="Helical" evidence="1">
    <location>
        <begin position="68"/>
        <end position="94"/>
    </location>
</feature>
<feature type="transmembrane region" description="Helical" evidence="1">
    <location>
        <begin position="38"/>
        <end position="56"/>
    </location>
</feature>
<accession>A0A8H6LCU0</accession>
<dbReference type="EMBL" id="JACDXP010000015">
    <property type="protein sequence ID" value="KAF6514473.1"/>
    <property type="molecule type" value="Genomic_DNA"/>
</dbReference>
<organism evidence="2 3">
    <name type="scientific">Fusarium oxysporum f. sp. conglutinans</name>
    <dbReference type="NCBI Taxonomy" id="100902"/>
    <lineage>
        <taxon>Eukaryota</taxon>
        <taxon>Fungi</taxon>
        <taxon>Dikarya</taxon>
        <taxon>Ascomycota</taxon>
        <taxon>Pezizomycotina</taxon>
        <taxon>Sordariomycetes</taxon>
        <taxon>Hypocreomycetidae</taxon>
        <taxon>Hypocreales</taxon>
        <taxon>Nectriaceae</taxon>
        <taxon>Fusarium</taxon>
        <taxon>Fusarium oxysporum species complex</taxon>
    </lineage>
</organism>
<keyword evidence="1" id="KW-0472">Membrane</keyword>
<evidence type="ECO:0008006" key="4">
    <source>
        <dbReference type="Google" id="ProtNLM"/>
    </source>
</evidence>
<reference evidence="2 3" key="1">
    <citation type="journal article" date="2020" name="bioRxiv">
        <title>A chromosome-scale genome assembly for the Fusarium oxysporum strain Fo5176 to establish a model Arabidopsis-fungal pathosystem.</title>
        <authorList>
            <person name="Fokkens L."/>
            <person name="Guo L."/>
            <person name="Dora S."/>
            <person name="Wang B."/>
            <person name="Ye K."/>
            <person name="Sanchez-Rodriguez C."/>
            <person name="Croll D."/>
        </authorList>
    </citation>
    <scope>NUCLEOTIDE SEQUENCE [LARGE SCALE GENOMIC DNA]</scope>
    <source>
        <strain evidence="2 3">Fo5176</strain>
    </source>
</reference>
<dbReference type="Proteomes" id="UP000593570">
    <property type="component" value="Unassembled WGS sequence"/>
</dbReference>
<evidence type="ECO:0000313" key="2">
    <source>
        <dbReference type="EMBL" id="KAF6514473.1"/>
    </source>
</evidence>
<keyword evidence="1" id="KW-0812">Transmembrane</keyword>
<evidence type="ECO:0000256" key="1">
    <source>
        <dbReference type="SAM" id="Phobius"/>
    </source>
</evidence>
<evidence type="ECO:0000313" key="3">
    <source>
        <dbReference type="Proteomes" id="UP000593570"/>
    </source>
</evidence>
<proteinExistence type="predicted"/>
<keyword evidence="1" id="KW-1133">Transmembrane helix</keyword>
<protein>
    <recommendedName>
        <fullName evidence="4">Transmembrane protein</fullName>
    </recommendedName>
</protein>
<dbReference type="AlphaFoldDB" id="A0A8H6LCU0"/>
<sequence length="108" mass="11463">MEIVDDLPEGTVLYLDCRHSPSQYLHFGPPPHRAHLQILGLCFWSVAAWAAMVSPFTTVSMMTPQADMAVAVAAVVVVGVVAAAAAAVVVVVVVKAEEEQVKNSHRGV</sequence>